<comment type="caution">
    <text evidence="3">The sequence shown here is derived from an EMBL/GenBank/DDBJ whole genome shotgun (WGS) entry which is preliminary data.</text>
</comment>
<dbReference type="SUPFAM" id="SSF56954">
    <property type="entry name" value="Outer membrane efflux proteins (OEP)"/>
    <property type="match status" value="1"/>
</dbReference>
<evidence type="ECO:0000313" key="3">
    <source>
        <dbReference type="EMBL" id="TWT66142.1"/>
    </source>
</evidence>
<dbReference type="Pfam" id="PF02321">
    <property type="entry name" value="OEP"/>
    <property type="match status" value="2"/>
</dbReference>
<feature type="signal peptide" evidence="2">
    <location>
        <begin position="1"/>
        <end position="37"/>
    </location>
</feature>
<reference evidence="3 4" key="1">
    <citation type="submission" date="2019-02" db="EMBL/GenBank/DDBJ databases">
        <title>Deep-cultivation of Planctomycetes and their phenomic and genomic characterization uncovers novel biology.</title>
        <authorList>
            <person name="Wiegand S."/>
            <person name="Jogler M."/>
            <person name="Boedeker C."/>
            <person name="Pinto D."/>
            <person name="Vollmers J."/>
            <person name="Rivas-Marin E."/>
            <person name="Kohn T."/>
            <person name="Peeters S.H."/>
            <person name="Heuer A."/>
            <person name="Rast P."/>
            <person name="Oberbeckmann S."/>
            <person name="Bunk B."/>
            <person name="Jeske O."/>
            <person name="Meyerdierks A."/>
            <person name="Storesund J.E."/>
            <person name="Kallscheuer N."/>
            <person name="Luecker S."/>
            <person name="Lage O.M."/>
            <person name="Pohl T."/>
            <person name="Merkel B.J."/>
            <person name="Hornburger P."/>
            <person name="Mueller R.-W."/>
            <person name="Bruemmer F."/>
            <person name="Labrenz M."/>
            <person name="Spormann A.M."/>
            <person name="Op Den Camp H."/>
            <person name="Overmann J."/>
            <person name="Amann R."/>
            <person name="Jetten M.S.M."/>
            <person name="Mascher T."/>
            <person name="Medema M.H."/>
            <person name="Devos D.P."/>
            <person name="Kaster A.-K."/>
            <person name="Ovreas L."/>
            <person name="Rohde M."/>
            <person name="Galperin M.Y."/>
            <person name="Jogler C."/>
        </authorList>
    </citation>
    <scope>NUCLEOTIDE SEQUENCE [LARGE SCALE GENOMIC DNA]</scope>
    <source>
        <strain evidence="3 4">CA85</strain>
    </source>
</reference>
<sequence length="496" mass="54399" precursor="true">MGRSAMVQSKTTSRYRRRGTRRSLLVVALMCAGCRGAAKPDTEFSPFQSNPIPMTRPDPATVRMCGFQDGGALLSSDSPLPDSDTATSLAELTATAHATHPSILAARQRVAAAQNQIPQATALDDPIAGTTFWPIHDQALQTAGGRYGQQFSLSQKVPWPTKLDARGVVAAREVQMAMAEVARAEREITQSVRLAYYELWLADELIRIVQENQGLVEDLVRVSSARYQTGGNQEDVLRAELEDDRLREQFIALRRQKEQARADLGALVGQPTTLMPTAFTELGGAEATPQLDELIARAEHCNPTLQGLAAEIARDRAKESLACLQQYPDFQLGLGYAIVSDNVDAISPVANGRDNINFSVGVTLPVWRDKINSGMRQAAHTRSSTLHRREAERDRLRGKLRRQVAAADAAIEQLDLLHDRLIPRSEQTLEITYANYQGDNSDFADLIDTYRELLALQVQVARTQATLASTLAQIEATVGCPFSDIAGQDSPSDRRI</sequence>
<accession>A0A5C5XWZ9</accession>
<keyword evidence="2" id="KW-0732">Signal</keyword>
<dbReference type="EMBL" id="SJPK01000006">
    <property type="protein sequence ID" value="TWT66142.1"/>
    <property type="molecule type" value="Genomic_DNA"/>
</dbReference>
<dbReference type="PANTHER" id="PTHR30203:SF24">
    <property type="entry name" value="BLR4935 PROTEIN"/>
    <property type="match status" value="1"/>
</dbReference>
<dbReference type="GO" id="GO:0015562">
    <property type="term" value="F:efflux transmembrane transporter activity"/>
    <property type="evidence" value="ECO:0007669"/>
    <property type="project" value="InterPro"/>
</dbReference>
<proteinExistence type="inferred from homology"/>
<dbReference type="Gene3D" id="1.20.1600.10">
    <property type="entry name" value="Outer membrane efflux proteins (OEP)"/>
    <property type="match status" value="1"/>
</dbReference>
<protein>
    <submittedName>
        <fullName evidence="3">Outer membrane efflux protein</fullName>
    </submittedName>
</protein>
<gene>
    <name evidence="3" type="ORF">CA85_30060</name>
</gene>
<organism evidence="3 4">
    <name type="scientific">Allorhodopirellula solitaria</name>
    <dbReference type="NCBI Taxonomy" id="2527987"/>
    <lineage>
        <taxon>Bacteria</taxon>
        <taxon>Pseudomonadati</taxon>
        <taxon>Planctomycetota</taxon>
        <taxon>Planctomycetia</taxon>
        <taxon>Pirellulales</taxon>
        <taxon>Pirellulaceae</taxon>
        <taxon>Allorhodopirellula</taxon>
    </lineage>
</organism>
<dbReference type="InterPro" id="IPR003423">
    <property type="entry name" value="OMP_efflux"/>
</dbReference>
<evidence type="ECO:0000256" key="1">
    <source>
        <dbReference type="ARBA" id="ARBA00007613"/>
    </source>
</evidence>
<name>A0A5C5XWZ9_9BACT</name>
<dbReference type="AlphaFoldDB" id="A0A5C5XWZ9"/>
<dbReference type="InterPro" id="IPR010131">
    <property type="entry name" value="MdtP/NodT-like"/>
</dbReference>
<dbReference type="Proteomes" id="UP000318053">
    <property type="component" value="Unassembled WGS sequence"/>
</dbReference>
<comment type="similarity">
    <text evidence="1">Belongs to the outer membrane factor (OMF) (TC 1.B.17) family.</text>
</comment>
<dbReference type="PANTHER" id="PTHR30203">
    <property type="entry name" value="OUTER MEMBRANE CATION EFFLUX PROTEIN"/>
    <property type="match status" value="1"/>
</dbReference>
<keyword evidence="4" id="KW-1185">Reference proteome</keyword>
<evidence type="ECO:0000256" key="2">
    <source>
        <dbReference type="SAM" id="SignalP"/>
    </source>
</evidence>
<evidence type="ECO:0000313" key="4">
    <source>
        <dbReference type="Proteomes" id="UP000318053"/>
    </source>
</evidence>
<feature type="chain" id="PRO_5022769691" evidence="2">
    <location>
        <begin position="38"/>
        <end position="496"/>
    </location>
</feature>